<sequence length="51" mass="5791">MAEEKETKGSNLIQIRVSDKMKDDLQKKADELGLPLTTYVVFLIAQDLKKP</sequence>
<protein>
    <submittedName>
        <fullName evidence="1">Uncharacterized protein</fullName>
    </submittedName>
</protein>
<dbReference type="STRING" id="1660074.CVIC8964_0780"/>
<evidence type="ECO:0000313" key="2">
    <source>
        <dbReference type="Proteomes" id="UP000194265"/>
    </source>
</evidence>
<name>A0A1X9T0Y1_9BACT</name>
<dbReference type="EMBL" id="CP018791">
    <property type="protein sequence ID" value="ARR02192.1"/>
    <property type="molecule type" value="Genomic_DNA"/>
</dbReference>
<proteinExistence type="predicted"/>
<dbReference type="AlphaFoldDB" id="A0A1X9T0Y1"/>
<accession>A0A1X9T0Y1</accession>
<gene>
    <name evidence="1" type="ORF">CVIC8964_0780</name>
</gene>
<reference evidence="1 2" key="1">
    <citation type="journal article" date="2017" name="Genome Biol. Evol.">
        <title>Comparative Genomic Analysis Identifies a Campylobacter Clade Deficient in Selenium Metabolism.</title>
        <authorList>
            <person name="Miller W.G."/>
            <person name="Yee E."/>
            <person name="Lopes B.S."/>
            <person name="Chapman M.H."/>
            <person name="Huynh S."/>
            <person name="Bono J.L."/>
            <person name="Parker C.T."/>
            <person name="Strachan N.J.C."/>
            <person name="Forbes K.J."/>
        </authorList>
    </citation>
    <scope>NUCLEOTIDE SEQUENCE [LARGE SCALE GENOMIC DNA]</scope>
    <source>
        <strain evidence="1 2">RM8964</strain>
    </source>
</reference>
<dbReference type="Proteomes" id="UP000194265">
    <property type="component" value="Chromosome"/>
</dbReference>
<evidence type="ECO:0000313" key="1">
    <source>
        <dbReference type="EMBL" id="ARR02192.1"/>
    </source>
</evidence>
<organism evidence="1 2">
    <name type="scientific">Campylobacter vicugnae</name>
    <dbReference type="NCBI Taxonomy" id="1660076"/>
    <lineage>
        <taxon>Bacteria</taxon>
        <taxon>Pseudomonadati</taxon>
        <taxon>Campylobacterota</taxon>
        <taxon>Epsilonproteobacteria</taxon>
        <taxon>Campylobacterales</taxon>
        <taxon>Campylobacteraceae</taxon>
        <taxon>Campylobacter</taxon>
    </lineage>
</organism>
<dbReference type="RefSeq" id="WP_170017066.1">
    <property type="nucleotide sequence ID" value="NZ_CP018791.1"/>
</dbReference>